<organism evidence="10 11">
    <name type="scientific">Mucisphaera calidilacus</name>
    <dbReference type="NCBI Taxonomy" id="2527982"/>
    <lineage>
        <taxon>Bacteria</taxon>
        <taxon>Pseudomonadati</taxon>
        <taxon>Planctomycetota</taxon>
        <taxon>Phycisphaerae</taxon>
        <taxon>Phycisphaerales</taxon>
        <taxon>Phycisphaeraceae</taxon>
        <taxon>Mucisphaera</taxon>
    </lineage>
</organism>
<evidence type="ECO:0000313" key="11">
    <source>
        <dbReference type="Proteomes" id="UP000320386"/>
    </source>
</evidence>
<dbReference type="GO" id="GO:0020037">
    <property type="term" value="F:heme binding"/>
    <property type="evidence" value="ECO:0007669"/>
    <property type="project" value="InterPro"/>
</dbReference>
<evidence type="ECO:0000256" key="6">
    <source>
        <dbReference type="ARBA" id="ARBA00023004"/>
    </source>
</evidence>
<proteinExistence type="inferred from homology"/>
<dbReference type="PANTHER" id="PTHR32439">
    <property type="entry name" value="FERREDOXIN--NITRITE REDUCTASE, CHLOROPLASTIC"/>
    <property type="match status" value="1"/>
</dbReference>
<dbReference type="InterPro" id="IPR005117">
    <property type="entry name" value="NiRdtase/SiRdtase_haem-b_fer"/>
</dbReference>
<accession>A0A518BV53</accession>
<dbReference type="InterPro" id="IPR036136">
    <property type="entry name" value="Nit/Sulf_reduc_fer-like_dom_sf"/>
</dbReference>
<evidence type="ECO:0000256" key="1">
    <source>
        <dbReference type="ARBA" id="ARBA00010429"/>
    </source>
</evidence>
<dbReference type="Gene3D" id="3.30.413.10">
    <property type="entry name" value="Sulfite Reductase Hemoprotein, domain 1"/>
    <property type="match status" value="2"/>
</dbReference>
<dbReference type="Pfam" id="PF01077">
    <property type="entry name" value="NIR_SIR"/>
    <property type="match status" value="2"/>
</dbReference>
<comment type="similarity">
    <text evidence="1">Belongs to the nitrite and sulfite reductase 4Fe-4S domain family.</text>
</comment>
<feature type="domain" description="Nitrite/Sulfite reductase ferredoxin-like" evidence="9">
    <location>
        <begin position="52"/>
        <end position="116"/>
    </location>
</feature>
<dbReference type="GO" id="GO:0050311">
    <property type="term" value="F:sulfite reductase (ferredoxin) activity"/>
    <property type="evidence" value="ECO:0007669"/>
    <property type="project" value="UniProtKB-EC"/>
</dbReference>
<dbReference type="Proteomes" id="UP000320386">
    <property type="component" value="Chromosome"/>
</dbReference>
<dbReference type="InterPro" id="IPR006066">
    <property type="entry name" value="NO2/SO3_Rdtase_FeS/sirohaem_BS"/>
</dbReference>
<name>A0A518BV53_9BACT</name>
<keyword evidence="3" id="KW-0349">Heme</keyword>
<dbReference type="OrthoDB" id="9803707at2"/>
<dbReference type="InterPro" id="IPR045854">
    <property type="entry name" value="NO2/SO3_Rdtase_4Fe4S_sf"/>
</dbReference>
<evidence type="ECO:0000259" key="9">
    <source>
        <dbReference type="Pfam" id="PF03460"/>
    </source>
</evidence>
<dbReference type="KEGG" id="mcad:Pan265_07140"/>
<gene>
    <name evidence="10" type="primary">sir</name>
    <name evidence="10" type="ORF">Pan265_07140</name>
</gene>
<feature type="domain" description="Nitrite/sulphite reductase 4Fe-4S" evidence="8">
    <location>
        <begin position="386"/>
        <end position="530"/>
    </location>
</feature>
<dbReference type="EMBL" id="CP036280">
    <property type="protein sequence ID" value="QDU70873.1"/>
    <property type="molecule type" value="Genomic_DNA"/>
</dbReference>
<protein>
    <submittedName>
        <fullName evidence="10">Sulfite reductase [ferredoxin]</fullName>
        <ecNumber evidence="10">1.8.7.1</ecNumber>
    </submittedName>
</protein>
<evidence type="ECO:0000313" key="10">
    <source>
        <dbReference type="EMBL" id="QDU70873.1"/>
    </source>
</evidence>
<dbReference type="InterPro" id="IPR051329">
    <property type="entry name" value="NIR_SIR_4Fe-4S"/>
</dbReference>
<dbReference type="AlphaFoldDB" id="A0A518BV53"/>
<evidence type="ECO:0000256" key="2">
    <source>
        <dbReference type="ARBA" id="ARBA00022485"/>
    </source>
</evidence>
<reference evidence="10 11" key="1">
    <citation type="submission" date="2019-02" db="EMBL/GenBank/DDBJ databases">
        <title>Deep-cultivation of Planctomycetes and their phenomic and genomic characterization uncovers novel biology.</title>
        <authorList>
            <person name="Wiegand S."/>
            <person name="Jogler M."/>
            <person name="Boedeker C."/>
            <person name="Pinto D."/>
            <person name="Vollmers J."/>
            <person name="Rivas-Marin E."/>
            <person name="Kohn T."/>
            <person name="Peeters S.H."/>
            <person name="Heuer A."/>
            <person name="Rast P."/>
            <person name="Oberbeckmann S."/>
            <person name="Bunk B."/>
            <person name="Jeske O."/>
            <person name="Meyerdierks A."/>
            <person name="Storesund J.E."/>
            <person name="Kallscheuer N."/>
            <person name="Luecker S."/>
            <person name="Lage O.M."/>
            <person name="Pohl T."/>
            <person name="Merkel B.J."/>
            <person name="Hornburger P."/>
            <person name="Mueller R.-W."/>
            <person name="Bruemmer F."/>
            <person name="Labrenz M."/>
            <person name="Spormann A.M."/>
            <person name="Op den Camp H."/>
            <person name="Overmann J."/>
            <person name="Amann R."/>
            <person name="Jetten M.S.M."/>
            <person name="Mascher T."/>
            <person name="Medema M.H."/>
            <person name="Devos D.P."/>
            <person name="Kaster A.-K."/>
            <person name="Ovreas L."/>
            <person name="Rohde M."/>
            <person name="Galperin M.Y."/>
            <person name="Jogler C."/>
        </authorList>
    </citation>
    <scope>NUCLEOTIDE SEQUENCE [LARGE SCALE GENOMIC DNA]</scope>
    <source>
        <strain evidence="10 11">Pan265</strain>
    </source>
</reference>
<dbReference type="Gene3D" id="3.90.480.20">
    <property type="match status" value="1"/>
</dbReference>
<keyword evidence="7" id="KW-0411">Iron-sulfur</keyword>
<keyword evidence="6" id="KW-0408">Iron</keyword>
<dbReference type="Pfam" id="PF03460">
    <property type="entry name" value="NIR_SIR_ferr"/>
    <property type="match status" value="2"/>
</dbReference>
<dbReference type="GO" id="GO:0051539">
    <property type="term" value="F:4 iron, 4 sulfur cluster binding"/>
    <property type="evidence" value="ECO:0007669"/>
    <property type="project" value="UniProtKB-KW"/>
</dbReference>
<dbReference type="SUPFAM" id="SSF55124">
    <property type="entry name" value="Nitrite/Sulfite reductase N-terminal domain-like"/>
    <property type="match status" value="2"/>
</dbReference>
<dbReference type="PANTHER" id="PTHR32439:SF0">
    <property type="entry name" value="FERREDOXIN--NITRITE REDUCTASE, CHLOROPLASTIC"/>
    <property type="match status" value="1"/>
</dbReference>
<evidence type="ECO:0000256" key="4">
    <source>
        <dbReference type="ARBA" id="ARBA00022723"/>
    </source>
</evidence>
<keyword evidence="4" id="KW-0479">Metal-binding</keyword>
<dbReference type="GO" id="GO:0046872">
    <property type="term" value="F:metal ion binding"/>
    <property type="evidence" value="ECO:0007669"/>
    <property type="project" value="UniProtKB-KW"/>
</dbReference>
<feature type="domain" description="Nitrite/Sulfite reductase ferredoxin-like" evidence="9">
    <location>
        <begin position="304"/>
        <end position="371"/>
    </location>
</feature>
<dbReference type="PROSITE" id="PS00365">
    <property type="entry name" value="NIR_SIR"/>
    <property type="match status" value="1"/>
</dbReference>
<evidence type="ECO:0000256" key="5">
    <source>
        <dbReference type="ARBA" id="ARBA00023002"/>
    </source>
</evidence>
<keyword evidence="11" id="KW-1185">Reference proteome</keyword>
<evidence type="ECO:0000256" key="7">
    <source>
        <dbReference type="ARBA" id="ARBA00023014"/>
    </source>
</evidence>
<keyword evidence="2" id="KW-0004">4Fe-4S</keyword>
<dbReference type="EC" id="1.8.7.1" evidence="10"/>
<dbReference type="RefSeq" id="WP_145445013.1">
    <property type="nucleotide sequence ID" value="NZ_CP036280.1"/>
</dbReference>
<keyword evidence="5 10" id="KW-0560">Oxidoreductase</keyword>
<dbReference type="SUPFAM" id="SSF56014">
    <property type="entry name" value="Nitrite and sulphite reductase 4Fe-4S domain-like"/>
    <property type="match status" value="2"/>
</dbReference>
<dbReference type="PRINTS" id="PR00397">
    <property type="entry name" value="SIROHAEM"/>
</dbReference>
<evidence type="ECO:0000256" key="3">
    <source>
        <dbReference type="ARBA" id="ARBA00022617"/>
    </source>
</evidence>
<sequence length="544" mass="60534">MATKVNKVEELKKAKDGFDVLQDLLNYSDAGDYDAIPEDDVAQRFKWFGIYRQKPNTGHFMIRLRIPAGQLVPSQLKVIAQLCDQYARGFGDITTRQTLQFHWLTISDLRGILQALWDIGLSSQFACGDAPRNVVGCPLAGVLKDEIIDSSEHARQISDMFVEAGREFSNLPRKFKPSIGGCKLHCHQPQINCFGFYGATHDGEPGYGLLVGGGLSSTPHFGQPMRAFIKPDQVLDVARAIAIVFRDHGYRDKRTRARLKFLVADKGWQWTRDAIEHVLDKKLIHDDSLVSPPATHHDHMGIGEQKDGSRFVGIPIERGRLTAKNMADAAELAEKYGTGEKRIRLTGKQNMILLDIPAQNVEPLTRELDAAGLTPHAHRLRDMLISCTGSEFCNLAVVETKHRAGRVLRYLEEHTDLDQDIAINFTGCPNACSQYQVADIGLTGIPVVLKDKKGPDGKPLKVDGYKVLLGARLGTDPRFGEVIAKKVEGDKIHLALKNLIDHYLDERADDDESFGMWVDRSQPEYLQSLITTPVEAEDAQPLTA</sequence>
<feature type="domain" description="Nitrite/sulphite reductase 4Fe-4S" evidence="8">
    <location>
        <begin position="127"/>
        <end position="282"/>
    </location>
</feature>
<dbReference type="InterPro" id="IPR006067">
    <property type="entry name" value="NO2/SO3_Rdtase_4Fe4S_dom"/>
</dbReference>
<evidence type="ECO:0000259" key="8">
    <source>
        <dbReference type="Pfam" id="PF01077"/>
    </source>
</evidence>